<proteinExistence type="predicted"/>
<reference evidence="2" key="1">
    <citation type="submission" date="2009-09" db="EMBL/GenBank/DDBJ databases">
        <title>The complete chromosome of Sebaldella termitidis ATCC 33386.</title>
        <authorList>
            <consortium name="US DOE Joint Genome Institute (JGI-PGF)"/>
            <person name="Lucas S."/>
            <person name="Copeland A."/>
            <person name="Lapidus A."/>
            <person name="Glavina del Rio T."/>
            <person name="Dalin E."/>
            <person name="Tice H."/>
            <person name="Bruce D."/>
            <person name="Goodwin L."/>
            <person name="Pitluck S."/>
            <person name="Kyrpides N."/>
            <person name="Mavromatis K."/>
            <person name="Ivanova N."/>
            <person name="Mikhailova N."/>
            <person name="Sims D."/>
            <person name="Meincke L."/>
            <person name="Brettin T."/>
            <person name="Detter J.C."/>
            <person name="Han C."/>
            <person name="Larimer F."/>
            <person name="Land M."/>
            <person name="Hauser L."/>
            <person name="Markowitz V."/>
            <person name="Cheng J.F."/>
            <person name="Hugenholtz P."/>
            <person name="Woyke T."/>
            <person name="Wu D."/>
            <person name="Eisen J.A."/>
        </authorList>
    </citation>
    <scope>NUCLEOTIDE SEQUENCE [LARGE SCALE GENOMIC DNA]</scope>
    <source>
        <strain evidence="2">ATCC 33386 / NCTC 11300</strain>
    </source>
</reference>
<dbReference type="KEGG" id="str:Sterm_0154"/>
<dbReference type="RefSeq" id="WP_012859638.1">
    <property type="nucleotide sequence ID" value="NC_013517.1"/>
</dbReference>
<organism evidence="1 2">
    <name type="scientific">Sebaldella termitidis (strain ATCC 33386 / NCTC 11300)</name>
    <dbReference type="NCBI Taxonomy" id="526218"/>
    <lineage>
        <taxon>Bacteria</taxon>
        <taxon>Fusobacteriati</taxon>
        <taxon>Fusobacteriota</taxon>
        <taxon>Fusobacteriia</taxon>
        <taxon>Fusobacteriales</taxon>
        <taxon>Leptotrichiaceae</taxon>
        <taxon>Sebaldella</taxon>
    </lineage>
</organism>
<dbReference type="AlphaFoldDB" id="D1AJY2"/>
<name>D1AJY2_SEBTE</name>
<dbReference type="Proteomes" id="UP000000845">
    <property type="component" value="Chromosome"/>
</dbReference>
<protein>
    <submittedName>
        <fullName evidence="1">Uncharacterized protein</fullName>
    </submittedName>
</protein>
<reference evidence="1 2" key="2">
    <citation type="journal article" date="2010" name="Stand. Genomic Sci.">
        <title>Complete genome sequence of Sebaldella termitidis type strain (NCTC 11300).</title>
        <authorList>
            <person name="Harmon-Smith M."/>
            <person name="Celia L."/>
            <person name="Chertkov O."/>
            <person name="Lapidus A."/>
            <person name="Copeland A."/>
            <person name="Glavina Del Rio T."/>
            <person name="Nolan M."/>
            <person name="Lucas S."/>
            <person name="Tice H."/>
            <person name="Cheng J.F."/>
            <person name="Han C."/>
            <person name="Detter J.C."/>
            <person name="Bruce D."/>
            <person name="Goodwin L."/>
            <person name="Pitluck S."/>
            <person name="Pati A."/>
            <person name="Liolios K."/>
            <person name="Ivanova N."/>
            <person name="Mavromatis K."/>
            <person name="Mikhailova N."/>
            <person name="Chen A."/>
            <person name="Palaniappan K."/>
            <person name="Land M."/>
            <person name="Hauser L."/>
            <person name="Chang Y.J."/>
            <person name="Jeffries C.D."/>
            <person name="Brettin T."/>
            <person name="Goker M."/>
            <person name="Beck B."/>
            <person name="Bristow J."/>
            <person name="Eisen J.A."/>
            <person name="Markowitz V."/>
            <person name="Hugenholtz P."/>
            <person name="Kyrpides N.C."/>
            <person name="Klenk H.P."/>
            <person name="Chen F."/>
        </authorList>
    </citation>
    <scope>NUCLEOTIDE SEQUENCE [LARGE SCALE GENOMIC DNA]</scope>
    <source>
        <strain evidence="2">ATCC 33386 / NCTC 11300</strain>
    </source>
</reference>
<accession>D1AJY2</accession>
<gene>
    <name evidence="1" type="ordered locus">Sterm_0154</name>
</gene>
<sequence>MKEISKLFKNVDKLVFMSSSMGNSEMDWNYSGTGKTSVICEDNKIFFLDRITIDDRLSYEDKKMWILNDNDVLEFWHYRNNEYEKIFTFSKWEPNTLIAGEYICGDDVYMGRVEADNSDIIFIIEIKSKKKNELIKYKYFK</sequence>
<dbReference type="HOGENOM" id="CLU_151861_0_0_0"/>
<evidence type="ECO:0000313" key="1">
    <source>
        <dbReference type="EMBL" id="ACZ07039.1"/>
    </source>
</evidence>
<evidence type="ECO:0000313" key="2">
    <source>
        <dbReference type="Proteomes" id="UP000000845"/>
    </source>
</evidence>
<dbReference type="EMBL" id="CP001739">
    <property type="protein sequence ID" value="ACZ07039.1"/>
    <property type="molecule type" value="Genomic_DNA"/>
</dbReference>
<keyword evidence="2" id="KW-1185">Reference proteome</keyword>
<dbReference type="STRING" id="526218.Sterm_0154"/>
<dbReference type="eggNOG" id="COG1777">
    <property type="taxonomic scope" value="Bacteria"/>
</dbReference>